<feature type="compositionally biased region" description="Polar residues" evidence="1">
    <location>
        <begin position="1"/>
        <end position="19"/>
    </location>
</feature>
<dbReference type="InterPro" id="IPR000210">
    <property type="entry name" value="BTB/POZ_dom"/>
</dbReference>
<proteinExistence type="predicted"/>
<accession>A0AAD8U8Q6</accession>
<dbReference type="Gene3D" id="3.30.710.10">
    <property type="entry name" value="Potassium Channel Kv1.1, Chain A"/>
    <property type="match status" value="1"/>
</dbReference>
<sequence>MNESTSDTPSATSDHQPTIPTDAITIDEDGDLEILVSAGDATQSFIVCAKALARHSPVFKRMLFGGFKKSKPSKSDSDDWVVELPGDETKPFEILLDIIHGLFEQVPELLTLDELTALLVLTDKYDVTSLTRPWVAG</sequence>
<dbReference type="SUPFAM" id="SSF54695">
    <property type="entry name" value="POZ domain"/>
    <property type="match status" value="1"/>
</dbReference>
<organism evidence="3 4">
    <name type="scientific">Glomerella acutata</name>
    <name type="common">Colletotrichum acutatum</name>
    <dbReference type="NCBI Taxonomy" id="27357"/>
    <lineage>
        <taxon>Eukaryota</taxon>
        <taxon>Fungi</taxon>
        <taxon>Dikarya</taxon>
        <taxon>Ascomycota</taxon>
        <taxon>Pezizomycotina</taxon>
        <taxon>Sordariomycetes</taxon>
        <taxon>Hypocreomycetidae</taxon>
        <taxon>Glomerellales</taxon>
        <taxon>Glomerellaceae</taxon>
        <taxon>Colletotrichum</taxon>
        <taxon>Colletotrichum acutatum species complex</taxon>
    </lineage>
</organism>
<feature type="domain" description="BTB" evidence="2">
    <location>
        <begin position="30"/>
        <end position="108"/>
    </location>
</feature>
<evidence type="ECO:0000256" key="1">
    <source>
        <dbReference type="SAM" id="MobiDB-lite"/>
    </source>
</evidence>
<dbReference type="RefSeq" id="XP_060358442.1">
    <property type="nucleotide sequence ID" value="XM_060514959.1"/>
</dbReference>
<dbReference type="InterPro" id="IPR011333">
    <property type="entry name" value="SKP1/BTB/POZ_sf"/>
</dbReference>
<comment type="caution">
    <text evidence="3">The sequence shown here is derived from an EMBL/GenBank/DDBJ whole genome shotgun (WGS) entry which is preliminary data.</text>
</comment>
<dbReference type="Proteomes" id="UP001244207">
    <property type="component" value="Unassembled WGS sequence"/>
</dbReference>
<evidence type="ECO:0000259" key="2">
    <source>
        <dbReference type="PROSITE" id="PS50097"/>
    </source>
</evidence>
<dbReference type="Pfam" id="PF00651">
    <property type="entry name" value="BTB"/>
    <property type="match status" value="1"/>
</dbReference>
<name>A0AAD8U8Q6_GLOAC</name>
<feature type="region of interest" description="Disordered" evidence="1">
    <location>
        <begin position="1"/>
        <end position="22"/>
    </location>
</feature>
<evidence type="ECO:0000313" key="3">
    <source>
        <dbReference type="EMBL" id="KAK1708924.1"/>
    </source>
</evidence>
<dbReference type="EMBL" id="JAHMHS010000188">
    <property type="protein sequence ID" value="KAK1708924.1"/>
    <property type="molecule type" value="Genomic_DNA"/>
</dbReference>
<evidence type="ECO:0000313" key="4">
    <source>
        <dbReference type="Proteomes" id="UP001244207"/>
    </source>
</evidence>
<keyword evidence="4" id="KW-1185">Reference proteome</keyword>
<protein>
    <recommendedName>
        <fullName evidence="2">BTB domain-containing protein</fullName>
    </recommendedName>
</protein>
<dbReference type="PROSITE" id="PS50097">
    <property type="entry name" value="BTB"/>
    <property type="match status" value="1"/>
</dbReference>
<reference evidence="3" key="1">
    <citation type="submission" date="2021-12" db="EMBL/GenBank/DDBJ databases">
        <title>Comparative genomics, transcriptomics and evolutionary studies reveal genomic signatures of adaptation to plant cell wall in hemibiotrophic fungi.</title>
        <authorList>
            <consortium name="DOE Joint Genome Institute"/>
            <person name="Baroncelli R."/>
            <person name="Diaz J.F."/>
            <person name="Benocci T."/>
            <person name="Peng M."/>
            <person name="Battaglia E."/>
            <person name="Haridas S."/>
            <person name="Andreopoulos W."/>
            <person name="Labutti K."/>
            <person name="Pangilinan J."/>
            <person name="Floch G.L."/>
            <person name="Makela M.R."/>
            <person name="Henrissat B."/>
            <person name="Grigoriev I.V."/>
            <person name="Crouch J.A."/>
            <person name="De Vries R.P."/>
            <person name="Sukno S.A."/>
            <person name="Thon M.R."/>
        </authorList>
    </citation>
    <scope>NUCLEOTIDE SEQUENCE</scope>
    <source>
        <strain evidence="3">CBS 112980</strain>
    </source>
</reference>
<gene>
    <name evidence="3" type="ORF">BDZ83DRAFT_757882</name>
</gene>
<dbReference type="GeneID" id="85398857"/>
<dbReference type="AlphaFoldDB" id="A0AAD8U8Q6"/>